<keyword evidence="2" id="KW-1185">Reference proteome</keyword>
<dbReference type="AlphaFoldDB" id="A0A7G5C422"/>
<reference evidence="1 2" key="1">
    <citation type="submission" date="2019-07" db="EMBL/GenBank/DDBJ databases">
        <authorList>
            <person name="Kim J.K."/>
            <person name="Cheong H.-M."/>
            <person name="Choi Y."/>
            <person name="Hwang K.J."/>
            <person name="Lee S."/>
            <person name="Choi C."/>
        </authorList>
    </citation>
    <scope>NUCLEOTIDE SEQUENCE [LARGE SCALE GENOMIC DNA]</scope>
    <source>
        <strain evidence="1 2">KS 22</strain>
    </source>
</reference>
<evidence type="ECO:0000313" key="2">
    <source>
        <dbReference type="Proteomes" id="UP000515679"/>
    </source>
</evidence>
<dbReference type="PANTHER" id="PTHR36932:SF1">
    <property type="entry name" value="CAPSULAR POLYSACCHARIDE BIOSYNTHESIS PROTEIN"/>
    <property type="match status" value="1"/>
</dbReference>
<accession>A0A7G5C422</accession>
<protein>
    <submittedName>
        <fullName evidence="1">AMP-binding protein</fullName>
    </submittedName>
</protein>
<dbReference type="EMBL" id="CP041969">
    <property type="protein sequence ID" value="QMV43956.1"/>
    <property type="molecule type" value="Genomic_DNA"/>
</dbReference>
<dbReference type="InterPro" id="IPR042099">
    <property type="entry name" value="ANL_N_sf"/>
</dbReference>
<sequence>MIPPGSKRRLDELARELADKYPYYRQKSNGIIRFENLPIVDKSIINENRRSFELPVSDTLLESFTSGSTGVPFRCSKSKEEQLKLSMAIHRHRRKRGLPLRYRSVLLGNSLVASERMVAHYAHQIARESPHMIQGRCSALYKVAEYMAGNGIPVPGSLLFAQNWGEILHPAQQKRIEEVFKVPVLNYYGMEEMWLIAFSNDRGQLEIDEQVVHVEAVDPTTGTPLPEGEIGDLLITSLVMKSMVFIRYRTGDIGRVFRDPASGTRLLELLPFRSSQIKLKDRTVDASIFRYFDDFYRQMAMEMDVKQFQMVQRSYTSFRLYIVSGDVSEDMLTAAATRLETLLRQCLFTEDLTIGIERVPSIDPHPVSGKFQPFISLVS</sequence>
<dbReference type="RefSeq" id="WP_182300189.1">
    <property type="nucleotide sequence ID" value="NZ_CP041969.1"/>
</dbReference>
<dbReference type="SUPFAM" id="SSF56801">
    <property type="entry name" value="Acetyl-CoA synthetase-like"/>
    <property type="match status" value="1"/>
</dbReference>
<organism evidence="1 2">
    <name type="scientific">Cohnella cholangitidis</name>
    <dbReference type="NCBI Taxonomy" id="2598458"/>
    <lineage>
        <taxon>Bacteria</taxon>
        <taxon>Bacillati</taxon>
        <taxon>Bacillota</taxon>
        <taxon>Bacilli</taxon>
        <taxon>Bacillales</taxon>
        <taxon>Paenibacillaceae</taxon>
        <taxon>Cohnella</taxon>
    </lineage>
</organism>
<dbReference type="Proteomes" id="UP000515679">
    <property type="component" value="Chromosome"/>
</dbReference>
<dbReference type="InterPro" id="IPR053158">
    <property type="entry name" value="CapK_Type1_Caps_Biosynth"/>
</dbReference>
<gene>
    <name evidence="1" type="ORF">FPL14_24350</name>
</gene>
<evidence type="ECO:0000313" key="1">
    <source>
        <dbReference type="EMBL" id="QMV43956.1"/>
    </source>
</evidence>
<name>A0A7G5C422_9BACL</name>
<dbReference type="KEGG" id="cchl:FPL14_24350"/>
<dbReference type="Gene3D" id="3.40.50.12780">
    <property type="entry name" value="N-terminal domain of ligase-like"/>
    <property type="match status" value="1"/>
</dbReference>
<dbReference type="PANTHER" id="PTHR36932">
    <property type="entry name" value="CAPSULAR POLYSACCHARIDE BIOSYNTHESIS PROTEIN"/>
    <property type="match status" value="1"/>
</dbReference>
<proteinExistence type="predicted"/>